<dbReference type="PRINTS" id="PR00633">
    <property type="entry name" value="RCCNDNSATION"/>
</dbReference>
<sequence>MMSTGRFLSTTGGVWSRGVGYLGCLGHGDWAERELLEEVAVGARSVSAGWAHSASIIDDKVHIWGRPLDPPSSALQLARAHAVSPLVSGAVNAASFFFDVARTLSLAPRLLDEVPAQSVVCGAGVTVVLGAAGDLLVAGSNDFGQCGVGKRSTVVESLSAVRVESPVKGVALGFRHGLAVGIDGRVWAWGKNENGQLGLGSRDPALAPERVPELAGVVSVACGLSHSAALTEAGEVFVWGKLRGTQVTNREPLLFGDALSPRGLPLQTSASYRGRAPRAPATAVACSAFHTVLVDADSTVWVLGLERRTRHMVSAPRPLAGLPSSTTLALRSGIDSVALFDPQSPTTPVFGPSLEPEGCVATELHPPIVGARFLDVSVGWKHALALVTTTKEESP</sequence>
<dbReference type="PANTHER" id="PTHR22870">
    <property type="entry name" value="REGULATOR OF CHROMOSOME CONDENSATION"/>
    <property type="match status" value="1"/>
</dbReference>
<dbReference type="PROSITE" id="PS00626">
    <property type="entry name" value="RCC1_2"/>
    <property type="match status" value="1"/>
</dbReference>
<feature type="repeat" description="RCC1" evidence="2">
    <location>
        <begin position="184"/>
        <end position="233"/>
    </location>
</feature>
<dbReference type="PROSITE" id="PS50012">
    <property type="entry name" value="RCC1_3"/>
    <property type="match status" value="1"/>
</dbReference>
<comment type="caution">
    <text evidence="3">The sequence shown here is derived from an EMBL/GenBank/DDBJ whole genome shotgun (WGS) entry which is preliminary data.</text>
</comment>
<keyword evidence="1" id="KW-0677">Repeat</keyword>
<reference evidence="3" key="1">
    <citation type="submission" date="2023-01" db="EMBL/GenBank/DDBJ databases">
        <title>Metagenome sequencing of chrysophaentin producing Chrysophaeum taylorii.</title>
        <authorList>
            <person name="Davison J."/>
            <person name="Bewley C."/>
        </authorList>
    </citation>
    <scope>NUCLEOTIDE SEQUENCE</scope>
    <source>
        <strain evidence="3">NIES-1699</strain>
    </source>
</reference>
<dbReference type="PANTHER" id="PTHR22870:SF408">
    <property type="entry name" value="OS09G0560450 PROTEIN"/>
    <property type="match status" value="1"/>
</dbReference>
<dbReference type="Pfam" id="PF00415">
    <property type="entry name" value="RCC1"/>
    <property type="match status" value="1"/>
</dbReference>
<organism evidence="3 4">
    <name type="scientific">Chrysophaeum taylorii</name>
    <dbReference type="NCBI Taxonomy" id="2483200"/>
    <lineage>
        <taxon>Eukaryota</taxon>
        <taxon>Sar</taxon>
        <taxon>Stramenopiles</taxon>
        <taxon>Ochrophyta</taxon>
        <taxon>Pelagophyceae</taxon>
        <taxon>Pelagomonadales</taxon>
        <taxon>Pelagomonadaceae</taxon>
        <taxon>Chrysophaeum</taxon>
    </lineage>
</organism>
<evidence type="ECO:0000256" key="2">
    <source>
        <dbReference type="PROSITE-ProRule" id="PRU00235"/>
    </source>
</evidence>
<dbReference type="Gene3D" id="2.130.10.30">
    <property type="entry name" value="Regulator of chromosome condensation 1/beta-lactamase-inhibitor protein II"/>
    <property type="match status" value="2"/>
</dbReference>
<proteinExistence type="predicted"/>
<evidence type="ECO:0000313" key="4">
    <source>
        <dbReference type="Proteomes" id="UP001230188"/>
    </source>
</evidence>
<dbReference type="EMBL" id="JAQMWT010000426">
    <property type="protein sequence ID" value="KAJ8601522.1"/>
    <property type="molecule type" value="Genomic_DNA"/>
</dbReference>
<dbReference type="SUPFAM" id="SSF50985">
    <property type="entry name" value="RCC1/BLIP-II"/>
    <property type="match status" value="1"/>
</dbReference>
<evidence type="ECO:0000256" key="1">
    <source>
        <dbReference type="ARBA" id="ARBA00022737"/>
    </source>
</evidence>
<dbReference type="AlphaFoldDB" id="A0AAD7UCR2"/>
<accession>A0AAD7UCR2</accession>
<dbReference type="Proteomes" id="UP001230188">
    <property type="component" value="Unassembled WGS sequence"/>
</dbReference>
<evidence type="ECO:0000313" key="3">
    <source>
        <dbReference type="EMBL" id="KAJ8601522.1"/>
    </source>
</evidence>
<dbReference type="InterPro" id="IPR009091">
    <property type="entry name" value="RCC1/BLIP-II"/>
</dbReference>
<keyword evidence="4" id="KW-1185">Reference proteome</keyword>
<protein>
    <submittedName>
        <fullName evidence="3">Uncharacterized protein</fullName>
    </submittedName>
</protein>
<dbReference type="InterPro" id="IPR000408">
    <property type="entry name" value="Reg_chr_condens"/>
</dbReference>
<gene>
    <name evidence="3" type="ORF">CTAYLR_010766</name>
</gene>
<dbReference type="InterPro" id="IPR051210">
    <property type="entry name" value="Ub_ligase/GEF_domain"/>
</dbReference>
<name>A0AAD7UCR2_9STRA</name>